<dbReference type="RefSeq" id="WP_072748266.1">
    <property type="nucleotide sequence ID" value="NZ_FOHL01000010.1"/>
</dbReference>
<dbReference type="EMBL" id="FRDL01000011">
    <property type="protein sequence ID" value="SHN75664.1"/>
    <property type="molecule type" value="Genomic_DNA"/>
</dbReference>
<comment type="subunit">
    <text evidence="10">Homodimer.</text>
</comment>
<evidence type="ECO:0000259" key="11">
    <source>
        <dbReference type="Pfam" id="PF01370"/>
    </source>
</evidence>
<evidence type="ECO:0000256" key="2">
    <source>
        <dbReference type="ARBA" id="ARBA00001911"/>
    </source>
</evidence>
<keyword evidence="7 10" id="KW-0520">NAD</keyword>
<dbReference type="AlphaFoldDB" id="A0A1M7TY62"/>
<evidence type="ECO:0000256" key="1">
    <source>
        <dbReference type="ARBA" id="ARBA00000083"/>
    </source>
</evidence>
<accession>A0A1M7TY62</accession>
<gene>
    <name evidence="12" type="ORF">SAMN05216200_11190</name>
</gene>
<dbReference type="UniPathway" id="UPA00214"/>
<dbReference type="Gene3D" id="3.40.50.720">
    <property type="entry name" value="NAD(P)-binding Rossmann-like Domain"/>
    <property type="match status" value="1"/>
</dbReference>
<keyword evidence="13" id="KW-1185">Reference proteome</keyword>
<reference evidence="12 13" key="1">
    <citation type="submission" date="2016-12" db="EMBL/GenBank/DDBJ databases">
        <authorList>
            <person name="Song W.-J."/>
            <person name="Kurnit D.M."/>
        </authorList>
    </citation>
    <scope>NUCLEOTIDE SEQUENCE [LARGE SCALE GENOMIC DNA]</scope>
    <source>
        <strain evidence="12 13">CGMCC 1.10808</strain>
    </source>
</reference>
<comment type="similarity">
    <text evidence="4 10">Belongs to the NAD(P)-dependent epimerase/dehydratase family.</text>
</comment>
<evidence type="ECO:0000313" key="12">
    <source>
        <dbReference type="EMBL" id="SHN75664.1"/>
    </source>
</evidence>
<dbReference type="InterPro" id="IPR036291">
    <property type="entry name" value="NAD(P)-bd_dom_sf"/>
</dbReference>
<comment type="pathway">
    <text evidence="3 10">Carbohydrate metabolism; galactose metabolism.</text>
</comment>
<dbReference type="InterPro" id="IPR001509">
    <property type="entry name" value="Epimerase_deHydtase"/>
</dbReference>
<name>A0A1M7TY62_9RHOB</name>
<comment type="cofactor">
    <cofactor evidence="2 10">
        <name>NAD(+)</name>
        <dbReference type="ChEBI" id="CHEBI:57540"/>
    </cofactor>
</comment>
<protein>
    <recommendedName>
        <fullName evidence="6 10">UDP-glucose 4-epimerase</fullName>
        <ecNumber evidence="5 10">5.1.3.2</ecNumber>
    </recommendedName>
</protein>
<feature type="domain" description="NAD-dependent epimerase/dehydratase" evidence="11">
    <location>
        <begin position="4"/>
        <end position="252"/>
    </location>
</feature>
<evidence type="ECO:0000256" key="8">
    <source>
        <dbReference type="ARBA" id="ARBA00023235"/>
    </source>
</evidence>
<evidence type="ECO:0000256" key="9">
    <source>
        <dbReference type="ARBA" id="ARBA00023277"/>
    </source>
</evidence>
<keyword evidence="9 10" id="KW-0119">Carbohydrate metabolism</keyword>
<evidence type="ECO:0000256" key="4">
    <source>
        <dbReference type="ARBA" id="ARBA00007637"/>
    </source>
</evidence>
<dbReference type="Gene3D" id="3.90.25.10">
    <property type="entry name" value="UDP-galactose 4-epimerase, domain 1"/>
    <property type="match status" value="1"/>
</dbReference>
<dbReference type="Proteomes" id="UP000184066">
    <property type="component" value="Unassembled WGS sequence"/>
</dbReference>
<evidence type="ECO:0000256" key="7">
    <source>
        <dbReference type="ARBA" id="ARBA00023027"/>
    </source>
</evidence>
<evidence type="ECO:0000256" key="10">
    <source>
        <dbReference type="RuleBase" id="RU366046"/>
    </source>
</evidence>
<dbReference type="Pfam" id="PF01370">
    <property type="entry name" value="Epimerase"/>
    <property type="match status" value="1"/>
</dbReference>
<sequence>MARILVTGGAGYIGAHACKALRAAGHEPVALDDLRTGWREAVRFGPLIEADLNDLDATRAALAQARPDAVMHFAALSNVGESVRSPGLYWRNNVGGSLNLLEAMVETGVRAIVFSSTAATYGEPDVELIDEDQPQRPINPYGASKLAVERMLDDFEAAHGLRTAALRYFNVAGADPEAEIGERHQPETHLIPLVLDAAAGAREALSIFGRDYDTPDGTCVRDYVHVWDLIEAHLLALERLMGGARGIRLNLGVGRGHSVREVIEAAERVLGRRVPVRDAPRRPGDPSRLVCDGSRARAELGWEPRLSTLERMIADAWRWRCSGGFGP</sequence>
<dbReference type="GO" id="GO:0003978">
    <property type="term" value="F:UDP-glucose 4-epimerase activity"/>
    <property type="evidence" value="ECO:0007669"/>
    <property type="project" value="UniProtKB-UniRule"/>
</dbReference>
<dbReference type="NCBIfam" id="TIGR01179">
    <property type="entry name" value="galE"/>
    <property type="match status" value="1"/>
</dbReference>
<keyword evidence="8 10" id="KW-0413">Isomerase</keyword>
<proteinExistence type="inferred from homology"/>
<dbReference type="EC" id="5.1.3.2" evidence="5 10"/>
<dbReference type="SUPFAM" id="SSF51735">
    <property type="entry name" value="NAD(P)-binding Rossmann-fold domains"/>
    <property type="match status" value="1"/>
</dbReference>
<evidence type="ECO:0000256" key="5">
    <source>
        <dbReference type="ARBA" id="ARBA00013189"/>
    </source>
</evidence>
<comment type="catalytic activity">
    <reaction evidence="1 10">
        <text>UDP-alpha-D-glucose = UDP-alpha-D-galactose</text>
        <dbReference type="Rhea" id="RHEA:22168"/>
        <dbReference type="ChEBI" id="CHEBI:58885"/>
        <dbReference type="ChEBI" id="CHEBI:66914"/>
        <dbReference type="EC" id="5.1.3.2"/>
    </reaction>
</comment>
<evidence type="ECO:0000256" key="3">
    <source>
        <dbReference type="ARBA" id="ARBA00004947"/>
    </source>
</evidence>
<dbReference type="PANTHER" id="PTHR43725:SF53">
    <property type="entry name" value="UDP-ARABINOSE 4-EPIMERASE 1"/>
    <property type="match status" value="1"/>
</dbReference>
<dbReference type="STRING" id="1189325.SAMN04488119_11090"/>
<dbReference type="InterPro" id="IPR005886">
    <property type="entry name" value="UDP_G4E"/>
</dbReference>
<evidence type="ECO:0000313" key="13">
    <source>
        <dbReference type="Proteomes" id="UP000184066"/>
    </source>
</evidence>
<dbReference type="CDD" id="cd05247">
    <property type="entry name" value="UDP_G4E_1_SDR_e"/>
    <property type="match status" value="1"/>
</dbReference>
<dbReference type="PANTHER" id="PTHR43725">
    <property type="entry name" value="UDP-GLUCOSE 4-EPIMERASE"/>
    <property type="match status" value="1"/>
</dbReference>
<dbReference type="GO" id="GO:0033499">
    <property type="term" value="P:galactose catabolic process via UDP-galactose, Leloir pathway"/>
    <property type="evidence" value="ECO:0007669"/>
    <property type="project" value="TreeGrafter"/>
</dbReference>
<organism evidence="12 13">
    <name type="scientific">Oceanicella actignis</name>
    <dbReference type="NCBI Taxonomy" id="1189325"/>
    <lineage>
        <taxon>Bacteria</taxon>
        <taxon>Pseudomonadati</taxon>
        <taxon>Pseudomonadota</taxon>
        <taxon>Alphaproteobacteria</taxon>
        <taxon>Rhodobacterales</taxon>
        <taxon>Paracoccaceae</taxon>
        <taxon>Oceanicella</taxon>
    </lineage>
</organism>
<evidence type="ECO:0000256" key="6">
    <source>
        <dbReference type="ARBA" id="ARBA00018569"/>
    </source>
</evidence>
<dbReference type="OrthoDB" id="9801785at2"/>